<keyword evidence="7" id="KW-1185">Reference proteome</keyword>
<dbReference type="Pfam" id="PF03389">
    <property type="entry name" value="MobA_MobL"/>
    <property type="match status" value="1"/>
</dbReference>
<evidence type="ECO:0000256" key="2">
    <source>
        <dbReference type="ARBA" id="ARBA00022971"/>
    </source>
</evidence>
<evidence type="ECO:0000313" key="7">
    <source>
        <dbReference type="Proteomes" id="UP000582090"/>
    </source>
</evidence>
<feature type="domain" description="MobA/MobL protein" evidence="5">
    <location>
        <begin position="28"/>
        <end position="213"/>
    </location>
</feature>
<name>A0A7W6CYF4_9HYPH</name>
<dbReference type="AlphaFoldDB" id="A0A7W6CYF4"/>
<dbReference type="InterPro" id="IPR005053">
    <property type="entry name" value="MobA_MobL"/>
</dbReference>
<dbReference type="RefSeq" id="WP_183902585.1">
    <property type="nucleotide sequence ID" value="NZ_JACIDW010000034.1"/>
</dbReference>
<protein>
    <recommendedName>
        <fullName evidence="5">MobA/MobL protein domain-containing protein</fullName>
    </recommendedName>
</protein>
<feature type="region of interest" description="Disordered" evidence="4">
    <location>
        <begin position="234"/>
        <end position="277"/>
    </location>
</feature>
<comment type="caution">
    <text evidence="6">The sequence shown here is derived from an EMBL/GenBank/DDBJ whole genome shotgun (WGS) entry which is preliminary data.</text>
</comment>
<keyword evidence="2" id="KW-0184">Conjugation</keyword>
<evidence type="ECO:0000256" key="1">
    <source>
        <dbReference type="ARBA" id="ARBA00010873"/>
    </source>
</evidence>
<feature type="compositionally biased region" description="Basic and acidic residues" evidence="4">
    <location>
        <begin position="249"/>
        <end position="261"/>
    </location>
</feature>
<reference evidence="6 7" key="1">
    <citation type="submission" date="2020-08" db="EMBL/GenBank/DDBJ databases">
        <title>Genomic Encyclopedia of Type Strains, Phase IV (KMG-IV): sequencing the most valuable type-strain genomes for metagenomic binning, comparative biology and taxonomic classification.</title>
        <authorList>
            <person name="Goeker M."/>
        </authorList>
    </citation>
    <scope>NUCLEOTIDE SEQUENCE [LARGE SCALE GENOMIC DNA]</scope>
    <source>
        <strain evidence="6 7">DSM 26575</strain>
    </source>
</reference>
<sequence>MAIYHFSAQILGRNAKRNPDGTRRPGSSAVAAAAYRAGERLIDRNAGQSHDYSRRGGVVHSEIMAPPGSAPWLEDREILWNTVEAMETRKDAQLAREFNMALPFELTHDQRLDLVRDFVGAHFVKRGMVADIALHDPIPDQGQNAKNFHAHVMLTLRRATPDGLDPVKTREWNSKELLNAWRAEWAVACNAALERAGKRNRVDHRTLASQLEEAMARKDRAEVLVLNREPEIHVGPRARKAVQQGRPPQSRERQVGADRRPAGRPTAKPRRRTRDYPAYDKGTRLNWLEKILVGNDERLKRDLLDMNRRFDRLSRKLDHWERRTSFKTEGLIMGKQFRFNRWKAADEEKQRKALAEKKAVHARKRLAQIRALLKGLEMALALGNRRRETGLVRAREVAGWLRPSRSVSRSRGNGRQR</sequence>
<keyword evidence="3" id="KW-0175">Coiled coil</keyword>
<evidence type="ECO:0000313" key="6">
    <source>
        <dbReference type="EMBL" id="MBB3967162.1"/>
    </source>
</evidence>
<dbReference type="Gene3D" id="3.30.930.30">
    <property type="match status" value="1"/>
</dbReference>
<dbReference type="EMBL" id="JACIDW010000034">
    <property type="protein sequence ID" value="MBB3967162.1"/>
    <property type="molecule type" value="Genomic_DNA"/>
</dbReference>
<feature type="coiled-coil region" evidence="3">
    <location>
        <begin position="303"/>
        <end position="365"/>
    </location>
</feature>
<evidence type="ECO:0000259" key="5">
    <source>
        <dbReference type="Pfam" id="PF03389"/>
    </source>
</evidence>
<accession>A0A7W6CYF4</accession>
<dbReference type="NCBIfam" id="NF041496">
    <property type="entry name" value="MobQ"/>
    <property type="match status" value="1"/>
</dbReference>
<proteinExistence type="inferred from homology"/>
<gene>
    <name evidence="6" type="ORF">GGQ67_004859</name>
</gene>
<evidence type="ECO:0000256" key="3">
    <source>
        <dbReference type="SAM" id="Coils"/>
    </source>
</evidence>
<dbReference type="Proteomes" id="UP000582090">
    <property type="component" value="Unassembled WGS sequence"/>
</dbReference>
<comment type="similarity">
    <text evidence="1">Belongs to the MobA/MobL family.</text>
</comment>
<organism evidence="6 7">
    <name type="scientific">Rhizobium metallidurans</name>
    <dbReference type="NCBI Taxonomy" id="1265931"/>
    <lineage>
        <taxon>Bacteria</taxon>
        <taxon>Pseudomonadati</taxon>
        <taxon>Pseudomonadota</taxon>
        <taxon>Alphaproteobacteria</taxon>
        <taxon>Hyphomicrobiales</taxon>
        <taxon>Rhizobiaceae</taxon>
        <taxon>Rhizobium/Agrobacterium group</taxon>
        <taxon>Rhizobium</taxon>
    </lineage>
</organism>
<evidence type="ECO:0000256" key="4">
    <source>
        <dbReference type="SAM" id="MobiDB-lite"/>
    </source>
</evidence>